<evidence type="ECO:0000256" key="1">
    <source>
        <dbReference type="ARBA" id="ARBA00022441"/>
    </source>
</evidence>
<dbReference type="EMBL" id="JACHVB010000013">
    <property type="protein sequence ID" value="MBC2593483.1"/>
    <property type="molecule type" value="Genomic_DNA"/>
</dbReference>
<accession>A0A842HAG4</accession>
<dbReference type="Proteomes" id="UP000546464">
    <property type="component" value="Unassembled WGS sequence"/>
</dbReference>
<organism evidence="3 4">
    <name type="scientific">Ruficoccus amylovorans</name>
    <dbReference type="NCBI Taxonomy" id="1804625"/>
    <lineage>
        <taxon>Bacteria</taxon>
        <taxon>Pseudomonadati</taxon>
        <taxon>Verrucomicrobiota</taxon>
        <taxon>Opitutia</taxon>
        <taxon>Puniceicoccales</taxon>
        <taxon>Cerasicoccaceae</taxon>
        <taxon>Ruficoccus</taxon>
    </lineage>
</organism>
<evidence type="ECO:0000313" key="3">
    <source>
        <dbReference type="EMBL" id="MBC2593483.1"/>
    </source>
</evidence>
<dbReference type="PANTHER" id="PTHR45632:SF3">
    <property type="entry name" value="KELCH-LIKE PROTEIN 32"/>
    <property type="match status" value="1"/>
</dbReference>
<protein>
    <recommendedName>
        <fullName evidence="5">Galactose oxidase</fullName>
    </recommendedName>
</protein>
<keyword evidence="2" id="KW-0677">Repeat</keyword>
<evidence type="ECO:0000256" key="2">
    <source>
        <dbReference type="ARBA" id="ARBA00022737"/>
    </source>
</evidence>
<gene>
    <name evidence="3" type="ORF">H5P28_04335</name>
</gene>
<comment type="caution">
    <text evidence="3">The sequence shown here is derived from an EMBL/GenBank/DDBJ whole genome shotgun (WGS) entry which is preliminary data.</text>
</comment>
<dbReference type="PANTHER" id="PTHR45632">
    <property type="entry name" value="LD33804P"/>
    <property type="match status" value="1"/>
</dbReference>
<evidence type="ECO:0008006" key="5">
    <source>
        <dbReference type="Google" id="ProtNLM"/>
    </source>
</evidence>
<dbReference type="InterPro" id="IPR015915">
    <property type="entry name" value="Kelch-typ_b-propeller"/>
</dbReference>
<keyword evidence="1" id="KW-0880">Kelch repeat</keyword>
<sequence length="313" mass="32609">MDTSESWKALAPLPEGVAGHAMASDAREGLWVAGGSLWRDGVKVIQDEIRYLQPGGAEWQHRGGIPGGWAYGGGAVEGDALYLAGGIGTDGLRADILRIDLVSGHVSQMGALLAGRAYCAAAVMDGGLWIMGGSENADDLSQADTRVFRFDLADGTLREYASAPGSGWVNPLLLCVGGKLYAFPGSRWSVDAKRLIPFEGVFVFSPDQSAWEVVPVEVSLPRAMSGVALGQKAVCLAGGVVTSSSAATIEGHVWIYDARNGHLSTGPNLPEARLGAAMASTAGRVFISGGEDKPRSRAADVWSLELGTAEPAQ</sequence>
<dbReference type="AlphaFoldDB" id="A0A842HAG4"/>
<dbReference type="Gene3D" id="2.120.10.80">
    <property type="entry name" value="Kelch-type beta propeller"/>
    <property type="match status" value="2"/>
</dbReference>
<dbReference type="RefSeq" id="WP_185674485.1">
    <property type="nucleotide sequence ID" value="NZ_JACHVB010000013.1"/>
</dbReference>
<dbReference type="SUPFAM" id="SSF117281">
    <property type="entry name" value="Kelch motif"/>
    <property type="match status" value="1"/>
</dbReference>
<evidence type="ECO:0000313" key="4">
    <source>
        <dbReference type="Proteomes" id="UP000546464"/>
    </source>
</evidence>
<keyword evidence="4" id="KW-1185">Reference proteome</keyword>
<name>A0A842HAG4_9BACT</name>
<proteinExistence type="predicted"/>
<reference evidence="3 4" key="1">
    <citation type="submission" date="2020-07" db="EMBL/GenBank/DDBJ databases">
        <authorList>
            <person name="Feng X."/>
        </authorList>
    </citation>
    <scope>NUCLEOTIDE SEQUENCE [LARGE SCALE GENOMIC DNA]</scope>
    <source>
        <strain evidence="3 4">JCM31066</strain>
    </source>
</reference>